<reference evidence="2 3" key="1">
    <citation type="journal article" date="2018" name="Nat. Ecol. Evol.">
        <title>Pezizomycetes genomes reveal the molecular basis of ectomycorrhizal truffle lifestyle.</title>
        <authorList>
            <person name="Murat C."/>
            <person name="Payen T."/>
            <person name="Noel B."/>
            <person name="Kuo A."/>
            <person name="Morin E."/>
            <person name="Chen J."/>
            <person name="Kohler A."/>
            <person name="Krizsan K."/>
            <person name="Balestrini R."/>
            <person name="Da Silva C."/>
            <person name="Montanini B."/>
            <person name="Hainaut M."/>
            <person name="Levati E."/>
            <person name="Barry K.W."/>
            <person name="Belfiori B."/>
            <person name="Cichocki N."/>
            <person name="Clum A."/>
            <person name="Dockter R.B."/>
            <person name="Fauchery L."/>
            <person name="Guy J."/>
            <person name="Iotti M."/>
            <person name="Le Tacon F."/>
            <person name="Lindquist E.A."/>
            <person name="Lipzen A."/>
            <person name="Malagnac F."/>
            <person name="Mello A."/>
            <person name="Molinier V."/>
            <person name="Miyauchi S."/>
            <person name="Poulain J."/>
            <person name="Riccioni C."/>
            <person name="Rubini A."/>
            <person name="Sitrit Y."/>
            <person name="Splivallo R."/>
            <person name="Traeger S."/>
            <person name="Wang M."/>
            <person name="Zifcakova L."/>
            <person name="Wipf D."/>
            <person name="Zambonelli A."/>
            <person name="Paolocci F."/>
            <person name="Nowrousian M."/>
            <person name="Ottonello S."/>
            <person name="Baldrian P."/>
            <person name="Spatafora J.W."/>
            <person name="Henrissat B."/>
            <person name="Nagy L.G."/>
            <person name="Aury J.M."/>
            <person name="Wincker P."/>
            <person name="Grigoriev I.V."/>
            <person name="Bonfante P."/>
            <person name="Martin F.M."/>
        </authorList>
    </citation>
    <scope>NUCLEOTIDE SEQUENCE [LARGE SCALE GENOMIC DNA]</scope>
    <source>
        <strain evidence="2 3">CCBAS932</strain>
    </source>
</reference>
<keyword evidence="1" id="KW-0472">Membrane</keyword>
<protein>
    <submittedName>
        <fullName evidence="2">Uncharacterized protein</fullName>
    </submittedName>
</protein>
<feature type="transmembrane region" description="Helical" evidence="1">
    <location>
        <begin position="43"/>
        <end position="66"/>
    </location>
</feature>
<gene>
    <name evidence="2" type="ORF">P167DRAFT_476968</name>
</gene>
<name>A0A3N4KB83_9PEZI</name>
<evidence type="ECO:0000256" key="1">
    <source>
        <dbReference type="SAM" id="Phobius"/>
    </source>
</evidence>
<organism evidence="2 3">
    <name type="scientific">Morchella conica CCBAS932</name>
    <dbReference type="NCBI Taxonomy" id="1392247"/>
    <lineage>
        <taxon>Eukaryota</taxon>
        <taxon>Fungi</taxon>
        <taxon>Dikarya</taxon>
        <taxon>Ascomycota</taxon>
        <taxon>Pezizomycotina</taxon>
        <taxon>Pezizomycetes</taxon>
        <taxon>Pezizales</taxon>
        <taxon>Morchellaceae</taxon>
        <taxon>Morchella</taxon>
    </lineage>
</organism>
<dbReference type="STRING" id="1392247.A0A3N4KB83"/>
<feature type="non-terminal residue" evidence="2">
    <location>
        <position position="1"/>
    </location>
</feature>
<dbReference type="PANTHER" id="PTHR35043">
    <property type="entry name" value="TRANSCRIPTION FACTOR DOMAIN-CONTAINING PROTEIN"/>
    <property type="match status" value="1"/>
</dbReference>
<feature type="transmembrane region" description="Helical" evidence="1">
    <location>
        <begin position="183"/>
        <end position="202"/>
    </location>
</feature>
<sequence>WMPEPKGRGTWGLLFNCTVTLILCVWSVIHMSIAINYSSGCILIARLFMMALMLLAPEFLIMSAILEWVEAKKLRSDIYASGDLIDSAISKKKMDLEKCFFILMNGLTHGPADHLGNYPPKVSKDQFIRLWESRSRAALSIDTRTIRDQVKKDTISKFLALSQALFVFIQCLMRLLHGLPITVLELHVMIHVICMAIVYGFWW</sequence>
<keyword evidence="1" id="KW-1133">Transmembrane helix</keyword>
<feature type="non-terminal residue" evidence="2">
    <location>
        <position position="203"/>
    </location>
</feature>
<feature type="transmembrane region" description="Helical" evidence="1">
    <location>
        <begin position="158"/>
        <end position="177"/>
    </location>
</feature>
<evidence type="ECO:0000313" key="3">
    <source>
        <dbReference type="Proteomes" id="UP000277580"/>
    </source>
</evidence>
<dbReference type="AlphaFoldDB" id="A0A3N4KB83"/>
<dbReference type="EMBL" id="ML119267">
    <property type="protein sequence ID" value="RPB06602.1"/>
    <property type="molecule type" value="Genomic_DNA"/>
</dbReference>
<keyword evidence="3" id="KW-1185">Reference proteome</keyword>
<dbReference type="Proteomes" id="UP000277580">
    <property type="component" value="Unassembled WGS sequence"/>
</dbReference>
<dbReference type="InParanoid" id="A0A3N4KB83"/>
<keyword evidence="1" id="KW-0812">Transmembrane</keyword>
<dbReference type="OrthoDB" id="3061561at2759"/>
<proteinExistence type="predicted"/>
<accession>A0A3N4KB83</accession>
<evidence type="ECO:0000313" key="2">
    <source>
        <dbReference type="EMBL" id="RPB06602.1"/>
    </source>
</evidence>
<feature type="transmembrane region" description="Helical" evidence="1">
    <location>
        <begin position="12"/>
        <end position="37"/>
    </location>
</feature>
<dbReference type="PANTHER" id="PTHR35043:SF7">
    <property type="entry name" value="TRANSCRIPTION FACTOR DOMAIN-CONTAINING PROTEIN"/>
    <property type="match status" value="1"/>
</dbReference>